<dbReference type="Proteomes" id="UP001623660">
    <property type="component" value="Unassembled WGS sequence"/>
</dbReference>
<evidence type="ECO:0000313" key="2">
    <source>
        <dbReference type="Proteomes" id="UP001623660"/>
    </source>
</evidence>
<sequence>MDNFNLLSDMVEASTKPILDSTGYWQTSILNVLKAKREEAKDINTYTLELKADIVYIMTVWKKQRDIIYTWVEKSELPPMMEINDILTDIENKSETEVVNGKVVLKTGERLNENALNVAKKYNFIENINKRAELMEREYFYCRIRDNIILNVYQFLWEHGELADEVVRECSIETVDKVSNLISRCADECIKVNALKD</sequence>
<name>A0ABW8SK85_9CLOT</name>
<comment type="caution">
    <text evidence="1">The sequence shown here is derived from an EMBL/GenBank/DDBJ whole genome shotgun (WGS) entry which is preliminary data.</text>
</comment>
<keyword evidence="2" id="KW-1185">Reference proteome</keyword>
<organism evidence="1 2">
    <name type="scientific">Candidatus Clostridium eludens</name>
    <dbReference type="NCBI Taxonomy" id="3381663"/>
    <lineage>
        <taxon>Bacteria</taxon>
        <taxon>Bacillati</taxon>
        <taxon>Bacillota</taxon>
        <taxon>Clostridia</taxon>
        <taxon>Eubacteriales</taxon>
        <taxon>Clostridiaceae</taxon>
        <taxon>Clostridium</taxon>
    </lineage>
</organism>
<dbReference type="RefSeq" id="WP_406792589.1">
    <property type="nucleotide sequence ID" value="NZ_JBJHZX010000018.1"/>
</dbReference>
<evidence type="ECO:0000313" key="1">
    <source>
        <dbReference type="EMBL" id="MFL0196480.1"/>
    </source>
</evidence>
<gene>
    <name evidence="1" type="ORF">ACJDU8_13075</name>
</gene>
<accession>A0ABW8SK85</accession>
<proteinExistence type="predicted"/>
<dbReference type="EMBL" id="JBJHZX010000018">
    <property type="protein sequence ID" value="MFL0196480.1"/>
    <property type="molecule type" value="Genomic_DNA"/>
</dbReference>
<reference evidence="1 2" key="1">
    <citation type="submission" date="2024-11" db="EMBL/GenBank/DDBJ databases">
        <authorList>
            <person name="Heng Y.C."/>
            <person name="Lim A.C.H."/>
            <person name="Lee J.K.Y."/>
            <person name="Kittelmann S."/>
        </authorList>
    </citation>
    <scope>NUCLEOTIDE SEQUENCE [LARGE SCALE GENOMIC DNA]</scope>
    <source>
        <strain evidence="1 2">WILCCON 0269</strain>
    </source>
</reference>
<protein>
    <submittedName>
        <fullName evidence="1">Uncharacterized protein</fullName>
    </submittedName>
</protein>